<organism evidence="1 2">
    <name type="scientific">Diphasiastrum complanatum</name>
    <name type="common">Issler's clubmoss</name>
    <name type="synonym">Lycopodium complanatum</name>
    <dbReference type="NCBI Taxonomy" id="34168"/>
    <lineage>
        <taxon>Eukaryota</taxon>
        <taxon>Viridiplantae</taxon>
        <taxon>Streptophyta</taxon>
        <taxon>Embryophyta</taxon>
        <taxon>Tracheophyta</taxon>
        <taxon>Lycopodiopsida</taxon>
        <taxon>Lycopodiales</taxon>
        <taxon>Lycopodiaceae</taxon>
        <taxon>Lycopodioideae</taxon>
        <taxon>Diphasiastrum</taxon>
    </lineage>
</organism>
<accession>A0ACC2ELC5</accession>
<gene>
    <name evidence="1" type="ORF">O6H91_02G139600</name>
</gene>
<dbReference type="EMBL" id="CM055093">
    <property type="protein sequence ID" value="KAJ7567262.1"/>
    <property type="molecule type" value="Genomic_DNA"/>
</dbReference>
<evidence type="ECO:0000313" key="1">
    <source>
        <dbReference type="EMBL" id="KAJ7567262.1"/>
    </source>
</evidence>
<keyword evidence="2" id="KW-1185">Reference proteome</keyword>
<evidence type="ECO:0000313" key="2">
    <source>
        <dbReference type="Proteomes" id="UP001162992"/>
    </source>
</evidence>
<dbReference type="Proteomes" id="UP001162992">
    <property type="component" value="Chromosome 2"/>
</dbReference>
<sequence length="408" mass="46684">MAAIAVGSSRIQPVSSLPVGSRGCFLNGSCRPGCSATVSRSNYGHDFKLLQKVSGAGIQIQQARHVFSGAALRSSLAYYGRACNNRKQNCVARTVEETPGVETEHLREVCTDEYKDQTIWMSDVVVRQKRPYFLNRQWTTKDLLYVSFMVAIHGMCLVAPFAFSWGALGVFAVMYIVTGMLGITLSFHRNLSHRSFKLPKWLEYTFAYCGVLALQGDPLEWVSSHRYHHQHCDTLMDPHTPYEGFWHSHMGWLLDDKSTMERVGARSNIGDLDKDHFYKFIQRTYIFHPILSAVALYALGGFPYLVWGVAVRAVLVYHITWFVNSASHVWGTQRWKTGDLSRNNWWVALLAFGEGWHNNHHAFEYSARHGLEWWEFDPTWYLVRFLQAFGLATKVKLPHKEHMARLAV</sequence>
<name>A0ACC2ELC5_DIPCM</name>
<comment type="caution">
    <text evidence="1">The sequence shown here is derived from an EMBL/GenBank/DDBJ whole genome shotgun (WGS) entry which is preliminary data.</text>
</comment>
<protein>
    <submittedName>
        <fullName evidence="1">Uncharacterized protein</fullName>
    </submittedName>
</protein>
<reference evidence="2" key="1">
    <citation type="journal article" date="2024" name="Proc. Natl. Acad. Sci. U.S.A.">
        <title>Extraordinary preservation of gene collinearity over three hundred million years revealed in homosporous lycophytes.</title>
        <authorList>
            <person name="Li C."/>
            <person name="Wickell D."/>
            <person name="Kuo L.Y."/>
            <person name="Chen X."/>
            <person name="Nie B."/>
            <person name="Liao X."/>
            <person name="Peng D."/>
            <person name="Ji J."/>
            <person name="Jenkins J."/>
            <person name="Williams M."/>
            <person name="Shu S."/>
            <person name="Plott C."/>
            <person name="Barry K."/>
            <person name="Rajasekar S."/>
            <person name="Grimwood J."/>
            <person name="Han X."/>
            <person name="Sun S."/>
            <person name="Hou Z."/>
            <person name="He W."/>
            <person name="Dai G."/>
            <person name="Sun C."/>
            <person name="Schmutz J."/>
            <person name="Leebens-Mack J.H."/>
            <person name="Li F.W."/>
            <person name="Wang L."/>
        </authorList>
    </citation>
    <scope>NUCLEOTIDE SEQUENCE [LARGE SCALE GENOMIC DNA]</scope>
    <source>
        <strain evidence="2">cv. PW_Plant_1</strain>
    </source>
</reference>
<proteinExistence type="predicted"/>